<feature type="compositionally biased region" description="Polar residues" evidence="17">
    <location>
        <begin position="371"/>
        <end position="383"/>
    </location>
</feature>
<dbReference type="GO" id="GO:0006915">
    <property type="term" value="P:apoptotic process"/>
    <property type="evidence" value="ECO:0007669"/>
    <property type="project" value="UniProtKB-KW"/>
</dbReference>
<dbReference type="KEGG" id="nss:113418539"/>
<feature type="compositionally biased region" description="Basic and acidic residues" evidence="17">
    <location>
        <begin position="309"/>
        <end position="320"/>
    </location>
</feature>
<protein>
    <recommendedName>
        <fullName evidence="14">Protein phosphatase 1 regulatory subunit 15A</fullName>
    </recommendedName>
    <alternativeName>
        <fullName evidence="15">Growth arrest and DNA damage-inducible protein GADD34</fullName>
    </alternativeName>
</protein>
<evidence type="ECO:0000256" key="17">
    <source>
        <dbReference type="SAM" id="MobiDB-lite"/>
    </source>
</evidence>
<evidence type="ECO:0000256" key="7">
    <source>
        <dbReference type="ARBA" id="ARBA00022787"/>
    </source>
</evidence>
<keyword evidence="11" id="KW-0346">Stress response</keyword>
<keyword evidence="5" id="KW-0053">Apoptosis</keyword>
<feature type="region of interest" description="Disordered" evidence="17">
    <location>
        <begin position="303"/>
        <end position="332"/>
    </location>
</feature>
<keyword evidence="13" id="KW-0472">Membrane</keyword>
<evidence type="ECO:0000256" key="4">
    <source>
        <dbReference type="ARBA" id="ARBA00022553"/>
    </source>
</evidence>
<evidence type="ECO:0000256" key="1">
    <source>
        <dbReference type="ARBA" id="ARBA00004397"/>
    </source>
</evidence>
<dbReference type="AlphaFoldDB" id="A0A6J1UQK3"/>
<feature type="compositionally biased region" description="Polar residues" evidence="17">
    <location>
        <begin position="321"/>
        <end position="332"/>
    </location>
</feature>
<evidence type="ECO:0000313" key="19">
    <source>
        <dbReference type="Proteomes" id="UP000504612"/>
    </source>
</evidence>
<evidence type="ECO:0000256" key="6">
    <source>
        <dbReference type="ARBA" id="ARBA00022737"/>
    </source>
</evidence>
<comment type="subunit">
    <text evidence="16">Interacts with PPP1CA. Interacts with EIF2S1. Interacts with PCNA. Interacts with LYN and KMT2A/MLL1. Interacts with PPP1R1A and SMARCB1. Interacts with SMAD7. Interacts with BAG1. Interacts with NOX4.</text>
</comment>
<comment type="similarity">
    <text evidence="3">Belongs to the PPP1R15 family.</text>
</comment>
<evidence type="ECO:0000256" key="2">
    <source>
        <dbReference type="ARBA" id="ARBA00004570"/>
    </source>
</evidence>
<feature type="domain" description="Protein phosphatase 1 regulatory subunit 15A/B C-terminal" evidence="18">
    <location>
        <begin position="352"/>
        <end position="570"/>
    </location>
</feature>
<dbReference type="GO" id="GO:0034976">
    <property type="term" value="P:response to endoplasmic reticulum stress"/>
    <property type="evidence" value="ECO:0007669"/>
    <property type="project" value="TreeGrafter"/>
</dbReference>
<evidence type="ECO:0000313" key="20">
    <source>
        <dbReference type="RefSeq" id="XP_026533241.1"/>
    </source>
</evidence>
<evidence type="ECO:0000256" key="16">
    <source>
        <dbReference type="ARBA" id="ARBA00047011"/>
    </source>
</evidence>
<accession>A0A6J1UQK3</accession>
<keyword evidence="9" id="KW-0832">Ubl conjugation</keyword>
<comment type="subcellular location">
    <subcellularLocation>
        <location evidence="1">Endoplasmic reticulum membrane</location>
        <topology evidence="1">Peripheral membrane protein</topology>
        <orientation evidence="1">Cytoplasmic side</orientation>
    </subcellularLocation>
    <subcellularLocation>
        <location evidence="2">Mitochondrion outer membrane</location>
        <topology evidence="2">Peripheral membrane protein</topology>
        <orientation evidence="2">Cytoplasmic side</orientation>
    </subcellularLocation>
</comment>
<evidence type="ECO:0000256" key="15">
    <source>
        <dbReference type="ARBA" id="ARBA00042438"/>
    </source>
</evidence>
<evidence type="ECO:0000256" key="9">
    <source>
        <dbReference type="ARBA" id="ARBA00022843"/>
    </source>
</evidence>
<evidence type="ECO:0000256" key="12">
    <source>
        <dbReference type="ARBA" id="ARBA00023128"/>
    </source>
</evidence>
<reference evidence="20" key="1">
    <citation type="submission" date="2025-08" db="UniProtKB">
        <authorList>
            <consortium name="RefSeq"/>
        </authorList>
    </citation>
    <scope>IDENTIFICATION</scope>
</reference>
<gene>
    <name evidence="20" type="primary">PPP1R15A</name>
</gene>
<dbReference type="Pfam" id="PF10488">
    <property type="entry name" value="PP1c_bdg"/>
    <property type="match status" value="1"/>
</dbReference>
<dbReference type="Proteomes" id="UP000504612">
    <property type="component" value="Unplaced"/>
</dbReference>
<keyword evidence="8" id="KW-0256">Endoplasmic reticulum</keyword>
<organism evidence="19 20">
    <name type="scientific">Notechis scutatus</name>
    <name type="common">mainland tiger snake</name>
    <dbReference type="NCBI Taxonomy" id="8663"/>
    <lineage>
        <taxon>Eukaryota</taxon>
        <taxon>Metazoa</taxon>
        <taxon>Chordata</taxon>
        <taxon>Craniata</taxon>
        <taxon>Vertebrata</taxon>
        <taxon>Euteleostomi</taxon>
        <taxon>Lepidosauria</taxon>
        <taxon>Squamata</taxon>
        <taxon>Bifurcata</taxon>
        <taxon>Unidentata</taxon>
        <taxon>Episquamata</taxon>
        <taxon>Toxicofera</taxon>
        <taxon>Serpentes</taxon>
        <taxon>Colubroidea</taxon>
        <taxon>Elapidae</taxon>
        <taxon>Hydrophiinae</taxon>
        <taxon>Notechis</taxon>
    </lineage>
</organism>
<keyword evidence="10" id="KW-0810">Translation regulation</keyword>
<dbReference type="PANTHER" id="PTHR16489:SF14">
    <property type="entry name" value="PROTEIN PHOSPHATASE 1 REGULATORY SUBUNIT 15A"/>
    <property type="match status" value="1"/>
</dbReference>
<sequence>MLERVCCWLKIQRFKMPPCTVASPFTSPFKPPNILVNSCYPFGPGMAKLPPPVPVSSTPAGTFPVLRHMFKLIMVWLRRFLYFWKPFLTNLVKAVLMGIARRALPILEKMKYLKKARELKRNENYTEKMMEEDNCQEHHSLKSYINYLLEGSLVIDDSLGEDIEQVLIHSSSITVNNIHLEEEGISELCLISPTIVFDLINNWQASSGKDIECVTIKSSEHDSPKLLEDTYNPEIFEEELDLSGCLKNTSNCLNPIGQLNFNKCLDQILETTIVPQELEKNTKSNQDPLICGKQNLICSLGSSTDEEQPEMKQKNGKNEDTFNMESSTDPNSFQSSLVLSLFYSPVEDEEDDNDDSSEDWWSEDGMEESSKTQTCSDGNNSGDIENYQEVEEEDSVQQIVFENLCGVLSMNSDPFHPRCFSKPVQDLTDFASLKPKNHQETIVFSHRTQTSSKLEESCNLPKQPLPKEDQKVERNQETYLCCQPSARKNTSLPEEIVSQQEIQVKKKVQFSPVVTVHPLVVWDYASRAARRGPWEEMARDRCRFHRRITQMAAILEPCFTEDHRDKVWKKIHGVSKSVLEEAADNIPLGSSSTRREELGFQS</sequence>
<evidence type="ECO:0000256" key="14">
    <source>
        <dbReference type="ARBA" id="ARBA00040008"/>
    </source>
</evidence>
<keyword evidence="19" id="KW-1185">Reference proteome</keyword>
<evidence type="ECO:0000256" key="8">
    <source>
        <dbReference type="ARBA" id="ARBA00022824"/>
    </source>
</evidence>
<dbReference type="RefSeq" id="XP_026533241.1">
    <property type="nucleotide sequence ID" value="XM_026677456.1"/>
</dbReference>
<keyword evidence="6" id="KW-0677">Repeat</keyword>
<dbReference type="GO" id="GO:0005741">
    <property type="term" value="C:mitochondrial outer membrane"/>
    <property type="evidence" value="ECO:0007669"/>
    <property type="project" value="UniProtKB-SubCell"/>
</dbReference>
<dbReference type="InterPro" id="IPR019523">
    <property type="entry name" value="Prot_Pase1_reg-su15A/B_C"/>
</dbReference>
<dbReference type="GO" id="GO:0006417">
    <property type="term" value="P:regulation of translation"/>
    <property type="evidence" value="ECO:0007669"/>
    <property type="project" value="UniProtKB-KW"/>
</dbReference>
<dbReference type="CTD" id="23645"/>
<evidence type="ECO:0000256" key="13">
    <source>
        <dbReference type="ARBA" id="ARBA00023136"/>
    </source>
</evidence>
<keyword evidence="12" id="KW-0496">Mitochondrion</keyword>
<dbReference type="GeneID" id="113418539"/>
<evidence type="ECO:0000256" key="11">
    <source>
        <dbReference type="ARBA" id="ARBA00023016"/>
    </source>
</evidence>
<dbReference type="GO" id="GO:0005789">
    <property type="term" value="C:endoplasmic reticulum membrane"/>
    <property type="evidence" value="ECO:0007669"/>
    <property type="project" value="UniProtKB-SubCell"/>
</dbReference>
<proteinExistence type="inferred from homology"/>
<keyword evidence="4" id="KW-0597">Phosphoprotein</keyword>
<name>A0A6J1UQK3_9SAUR</name>
<dbReference type="InterPro" id="IPR051254">
    <property type="entry name" value="PPP1R15"/>
</dbReference>
<dbReference type="PANTHER" id="PTHR16489">
    <property type="entry name" value="GH11727P"/>
    <property type="match status" value="1"/>
</dbReference>
<dbReference type="GO" id="GO:0000164">
    <property type="term" value="C:protein phosphatase type 1 complex"/>
    <property type="evidence" value="ECO:0007669"/>
    <property type="project" value="TreeGrafter"/>
</dbReference>
<evidence type="ECO:0000256" key="10">
    <source>
        <dbReference type="ARBA" id="ARBA00022845"/>
    </source>
</evidence>
<feature type="region of interest" description="Disordered" evidence="17">
    <location>
        <begin position="345"/>
        <end position="384"/>
    </location>
</feature>
<evidence type="ECO:0000256" key="5">
    <source>
        <dbReference type="ARBA" id="ARBA00022703"/>
    </source>
</evidence>
<feature type="compositionally biased region" description="Acidic residues" evidence="17">
    <location>
        <begin position="346"/>
        <end position="367"/>
    </location>
</feature>
<keyword evidence="7" id="KW-1000">Mitochondrion outer membrane</keyword>
<evidence type="ECO:0000259" key="18">
    <source>
        <dbReference type="Pfam" id="PF10488"/>
    </source>
</evidence>
<evidence type="ECO:0000256" key="3">
    <source>
        <dbReference type="ARBA" id="ARBA00010161"/>
    </source>
</evidence>
<dbReference type="GO" id="GO:0019888">
    <property type="term" value="F:protein phosphatase regulator activity"/>
    <property type="evidence" value="ECO:0007669"/>
    <property type="project" value="TreeGrafter"/>
</dbReference>